<organism evidence="3 4">
    <name type="scientific">Paracandidimonas soli</name>
    <dbReference type="NCBI Taxonomy" id="1917182"/>
    <lineage>
        <taxon>Bacteria</taxon>
        <taxon>Pseudomonadati</taxon>
        <taxon>Pseudomonadota</taxon>
        <taxon>Betaproteobacteria</taxon>
        <taxon>Burkholderiales</taxon>
        <taxon>Alcaligenaceae</taxon>
        <taxon>Paracandidimonas</taxon>
    </lineage>
</organism>
<dbReference type="Gene3D" id="2.60.40.1890">
    <property type="entry name" value="PCu(A)C copper chaperone"/>
    <property type="match status" value="1"/>
</dbReference>
<dbReference type="AlphaFoldDB" id="A0A4R3V547"/>
<keyword evidence="4" id="KW-1185">Reference proteome</keyword>
<feature type="chain" id="PRO_5020406638" description="Copper(I)-binding protein" evidence="2">
    <location>
        <begin position="24"/>
        <end position="175"/>
    </location>
</feature>
<feature type="region of interest" description="Disordered" evidence="1">
    <location>
        <begin position="26"/>
        <end position="51"/>
    </location>
</feature>
<dbReference type="PANTHER" id="PTHR36302:SF1">
    <property type="entry name" value="COPPER CHAPERONE PCU(A)C"/>
    <property type="match status" value="1"/>
</dbReference>
<evidence type="ECO:0008006" key="5">
    <source>
        <dbReference type="Google" id="ProtNLM"/>
    </source>
</evidence>
<dbReference type="InterPro" id="IPR036182">
    <property type="entry name" value="PCuAC_sf"/>
</dbReference>
<accession>A0A4R3V547</accession>
<dbReference type="OrthoDB" id="9796962at2"/>
<evidence type="ECO:0000256" key="2">
    <source>
        <dbReference type="SAM" id="SignalP"/>
    </source>
</evidence>
<dbReference type="PANTHER" id="PTHR36302">
    <property type="entry name" value="BLR7088 PROTEIN"/>
    <property type="match status" value="1"/>
</dbReference>
<protein>
    <recommendedName>
        <fullName evidence="5">Copper(I)-binding protein</fullName>
    </recommendedName>
</protein>
<dbReference type="Proteomes" id="UP000294692">
    <property type="component" value="Unassembled WGS sequence"/>
</dbReference>
<dbReference type="InterPro" id="IPR007410">
    <property type="entry name" value="LpqE-like"/>
</dbReference>
<evidence type="ECO:0000313" key="3">
    <source>
        <dbReference type="EMBL" id="TCU98417.1"/>
    </source>
</evidence>
<reference evidence="3 4" key="1">
    <citation type="submission" date="2019-03" db="EMBL/GenBank/DDBJ databases">
        <title>Genomic Encyclopedia of Type Strains, Phase IV (KMG-IV): sequencing the most valuable type-strain genomes for metagenomic binning, comparative biology and taxonomic classification.</title>
        <authorList>
            <person name="Goeker M."/>
        </authorList>
    </citation>
    <scope>NUCLEOTIDE SEQUENCE [LARGE SCALE GENOMIC DNA]</scope>
    <source>
        <strain evidence="3 4">DSM 100048</strain>
    </source>
</reference>
<gene>
    <name evidence="3" type="ORF">EV686_105114</name>
</gene>
<keyword evidence="2" id="KW-0732">Signal</keyword>
<name>A0A4R3V547_9BURK</name>
<sequence>MRQIPAPLALLLCAWLATPAVQARQHADHAHAHTHASGHAHGAGDAFPDPASATAPEGLLIRDCWIRAMPAGLPSAAYFRMENTGDKPLTLHAARSPVFGHAMLHTSQGGGMKTLPSLPIPVGGALDFSPRGNHVMLEQPSRPPQPGETLPLSFWFGGSLVATADCAVKPAGTLQ</sequence>
<evidence type="ECO:0000313" key="4">
    <source>
        <dbReference type="Proteomes" id="UP000294692"/>
    </source>
</evidence>
<comment type="caution">
    <text evidence="3">The sequence shown here is derived from an EMBL/GenBank/DDBJ whole genome shotgun (WGS) entry which is preliminary data.</text>
</comment>
<dbReference type="SUPFAM" id="SSF110087">
    <property type="entry name" value="DR1885-like metal-binding protein"/>
    <property type="match status" value="1"/>
</dbReference>
<proteinExistence type="predicted"/>
<evidence type="ECO:0000256" key="1">
    <source>
        <dbReference type="SAM" id="MobiDB-lite"/>
    </source>
</evidence>
<dbReference type="Pfam" id="PF04314">
    <property type="entry name" value="PCuAC"/>
    <property type="match status" value="1"/>
</dbReference>
<feature type="signal peptide" evidence="2">
    <location>
        <begin position="1"/>
        <end position="23"/>
    </location>
</feature>
<dbReference type="InterPro" id="IPR058248">
    <property type="entry name" value="Lxx211020-like"/>
</dbReference>
<dbReference type="RefSeq" id="WP_132477082.1">
    <property type="nucleotide sequence ID" value="NZ_JBHRVM010000001.1"/>
</dbReference>
<dbReference type="EMBL" id="SMBX01000005">
    <property type="protein sequence ID" value="TCU98417.1"/>
    <property type="molecule type" value="Genomic_DNA"/>
</dbReference>